<comment type="caution">
    <text evidence="1">The sequence shown here is derived from an EMBL/GenBank/DDBJ whole genome shotgun (WGS) entry which is preliminary data.</text>
</comment>
<proteinExistence type="predicted"/>
<dbReference type="AlphaFoldDB" id="A0A1R2BJ26"/>
<name>A0A1R2BJ26_9CILI</name>
<gene>
    <name evidence="1" type="ORF">SteCoe_23993</name>
</gene>
<reference evidence="1 2" key="1">
    <citation type="submission" date="2016-11" db="EMBL/GenBank/DDBJ databases">
        <title>The macronuclear genome of Stentor coeruleus: a giant cell with tiny introns.</title>
        <authorList>
            <person name="Slabodnick M."/>
            <person name="Ruby J.G."/>
            <person name="Reiff S.B."/>
            <person name="Swart E.C."/>
            <person name="Gosai S."/>
            <person name="Prabakaran S."/>
            <person name="Witkowska E."/>
            <person name="Larue G.E."/>
            <person name="Fisher S."/>
            <person name="Freeman R.M."/>
            <person name="Gunawardena J."/>
            <person name="Chu W."/>
            <person name="Stover N.A."/>
            <person name="Gregory B.D."/>
            <person name="Nowacki M."/>
            <person name="Derisi J."/>
            <person name="Roy S.W."/>
            <person name="Marshall W.F."/>
            <person name="Sood P."/>
        </authorList>
    </citation>
    <scope>NUCLEOTIDE SEQUENCE [LARGE SCALE GENOMIC DNA]</scope>
    <source>
        <strain evidence="1">WM001</strain>
    </source>
</reference>
<protein>
    <submittedName>
        <fullName evidence="1">Uncharacterized protein</fullName>
    </submittedName>
</protein>
<sequence length="530" mass="62186">MKQEESKLNNSFNDTQIWKCSSENILSLSPLAHKRSISTSSENLGISVITNEKSMSPSRTSPKNLSKLCSFLIPYSSHSRSPPELAKLCSFLIPYSSHSRSPPELDSPVKEKRNMSVIGRLNEEILILSTQLKQANEIIAFLSIRSNEFQDLNEKYKQNQIESDKNQAEMHKKLIVLEEKLRQILIEKDTEIKNIKDFHIKEIQSIEIDKEKLIQDIIHENKKKLVLVENHFIEIIMNLNHKYIEEVEYLNKKYRKKMHNLVYSDKLGQIGIGEKESYEGSTIYSLNMDSIKKNDASFSSLHYKKPMVKRSQEIDVELDMSLRQIFNQVNLSLDSDKFKENRSEYEHQLRASIHSIFDLCSKKATESKDLFCKWDETPKSKDLFLEFSLEKLSKRTILNYFHLLTGSFFNTLSHLLSKLQKKSFFLSWKIQKSIKTPLVFPYSSAFSINQTINKKIFSIFWNTWSALKTYNKKSIIQNKKLMKATIEKWGKLEFSMHDSVIEAFYHWRSIKAYDKINKLKEFKRFFIECS</sequence>
<evidence type="ECO:0000313" key="1">
    <source>
        <dbReference type="EMBL" id="OMJ76615.1"/>
    </source>
</evidence>
<dbReference type="EMBL" id="MPUH01000622">
    <property type="protein sequence ID" value="OMJ76615.1"/>
    <property type="molecule type" value="Genomic_DNA"/>
</dbReference>
<dbReference type="Proteomes" id="UP000187209">
    <property type="component" value="Unassembled WGS sequence"/>
</dbReference>
<evidence type="ECO:0000313" key="2">
    <source>
        <dbReference type="Proteomes" id="UP000187209"/>
    </source>
</evidence>
<keyword evidence="2" id="KW-1185">Reference proteome</keyword>
<accession>A0A1R2BJ26</accession>
<organism evidence="1 2">
    <name type="scientific">Stentor coeruleus</name>
    <dbReference type="NCBI Taxonomy" id="5963"/>
    <lineage>
        <taxon>Eukaryota</taxon>
        <taxon>Sar</taxon>
        <taxon>Alveolata</taxon>
        <taxon>Ciliophora</taxon>
        <taxon>Postciliodesmatophora</taxon>
        <taxon>Heterotrichea</taxon>
        <taxon>Heterotrichida</taxon>
        <taxon>Stentoridae</taxon>
        <taxon>Stentor</taxon>
    </lineage>
</organism>